<keyword evidence="2" id="KW-0812">Transmembrane</keyword>
<keyword evidence="2" id="KW-1133">Transmembrane helix</keyword>
<accession>A0A7I7NRU0</accession>
<protein>
    <submittedName>
        <fullName evidence="3">Uncharacterized protein</fullName>
    </submittedName>
</protein>
<sequence length="86" mass="9120">MHIVTAILLHRGQHRPGGGGARGPHAPERPPVTMDYVTTAIVVTVLVILAIGIVINPLLRLRKWLQNPPPGDSPDGDAPKPPGETT</sequence>
<proteinExistence type="predicted"/>
<organism evidence="3 4">
    <name type="scientific">Mycobacterium lacus</name>
    <dbReference type="NCBI Taxonomy" id="169765"/>
    <lineage>
        <taxon>Bacteria</taxon>
        <taxon>Bacillati</taxon>
        <taxon>Actinomycetota</taxon>
        <taxon>Actinomycetes</taxon>
        <taxon>Mycobacteriales</taxon>
        <taxon>Mycobacteriaceae</taxon>
        <taxon>Mycobacterium</taxon>
    </lineage>
</organism>
<reference evidence="3 4" key="1">
    <citation type="journal article" date="2019" name="Emerg. Microbes Infect.">
        <title>Comprehensive subspecies identification of 175 nontuberculous mycobacteria species based on 7547 genomic profiles.</title>
        <authorList>
            <person name="Matsumoto Y."/>
            <person name="Kinjo T."/>
            <person name="Motooka D."/>
            <person name="Nabeya D."/>
            <person name="Jung N."/>
            <person name="Uechi K."/>
            <person name="Horii T."/>
            <person name="Iida T."/>
            <person name="Fujita J."/>
            <person name="Nakamura S."/>
        </authorList>
    </citation>
    <scope>NUCLEOTIDE SEQUENCE [LARGE SCALE GENOMIC DNA]</scope>
    <source>
        <strain evidence="3 4">JCM 15657</strain>
    </source>
</reference>
<dbReference type="AlphaFoldDB" id="A0A7I7NRU0"/>
<evidence type="ECO:0000256" key="2">
    <source>
        <dbReference type="SAM" id="Phobius"/>
    </source>
</evidence>
<dbReference type="EMBL" id="AP022581">
    <property type="protein sequence ID" value="BBX99240.1"/>
    <property type="molecule type" value="Genomic_DNA"/>
</dbReference>
<dbReference type="KEGG" id="mlj:MLAC_45340"/>
<evidence type="ECO:0000313" key="4">
    <source>
        <dbReference type="Proteomes" id="UP000466396"/>
    </source>
</evidence>
<evidence type="ECO:0000256" key="1">
    <source>
        <dbReference type="SAM" id="MobiDB-lite"/>
    </source>
</evidence>
<feature type="transmembrane region" description="Helical" evidence="2">
    <location>
        <begin position="36"/>
        <end position="59"/>
    </location>
</feature>
<gene>
    <name evidence="3" type="ORF">MLAC_45340</name>
</gene>
<keyword evidence="2" id="KW-0472">Membrane</keyword>
<feature type="region of interest" description="Disordered" evidence="1">
    <location>
        <begin position="12"/>
        <end position="31"/>
    </location>
</feature>
<dbReference type="Proteomes" id="UP000466396">
    <property type="component" value="Chromosome"/>
</dbReference>
<keyword evidence="4" id="KW-1185">Reference proteome</keyword>
<feature type="region of interest" description="Disordered" evidence="1">
    <location>
        <begin position="64"/>
        <end position="86"/>
    </location>
</feature>
<evidence type="ECO:0000313" key="3">
    <source>
        <dbReference type="EMBL" id="BBX99240.1"/>
    </source>
</evidence>
<name>A0A7I7NRU0_9MYCO</name>